<dbReference type="PANTHER" id="PTHR11005">
    <property type="entry name" value="LYSOSOMAL ACID LIPASE-RELATED"/>
    <property type="match status" value="1"/>
</dbReference>
<evidence type="ECO:0000256" key="1">
    <source>
        <dbReference type="ARBA" id="ARBA00010701"/>
    </source>
</evidence>
<dbReference type="AlphaFoldDB" id="A0AAD8E0U8"/>
<evidence type="ECO:0000256" key="2">
    <source>
        <dbReference type="ARBA" id="ARBA00022729"/>
    </source>
</evidence>
<keyword evidence="5" id="KW-0443">Lipid metabolism</keyword>
<sequence>MPHIDTSRPTFRPTRLVSYSLPQKRQLKKSLGFNEDVYLNFTELTDKYKYPTEVHTVTTEDGYILTVFRILPKCSDGVKPYPVFALHGIFDTADMWIATGTRTGLGYVLASNCYDVWAGNHRGNFYSRRHVKLDPNQDPEYWNYTFDEHGNYDIPAMIDYVLRTTGYSKLFYIGHSQGTTDYFAMNSLRPEYNDKVRVGIMLAPVAWMKHYSNPIALIAAQQYEAIKAFIDNAGLNEIFGREHIVHFIMEFVCELQPRLCEVLLTFATGYKSGTIPLKDLSVAVSHVFSGTSIKNIAHFAQLVLTKNFQRYNEGTLGNLERYGTRKPPLYNVSRVSSPVVLISGENDALSSLKDVDILVSKLPNLLENYVVPRPYWSHHNHIWGSNAPELVYTKVLDYFNKYKD</sequence>
<evidence type="ECO:0000256" key="8">
    <source>
        <dbReference type="PIRSR" id="PIRSR000862-1"/>
    </source>
</evidence>
<feature type="active site" description="Charge relay system" evidence="8">
    <location>
        <position position="347"/>
    </location>
</feature>
<feature type="active site" description="Nucleophile" evidence="8">
    <location>
        <position position="176"/>
    </location>
</feature>
<keyword evidence="4 7" id="KW-0442">Lipid degradation</keyword>
<evidence type="ECO:0000313" key="10">
    <source>
        <dbReference type="EMBL" id="KAJ8734244.1"/>
    </source>
</evidence>
<proteinExistence type="inferred from homology"/>
<protein>
    <recommendedName>
        <fullName evidence="7">Lipase</fullName>
    </recommendedName>
</protein>
<name>A0AAD8E0U8_MYTSE</name>
<evidence type="ECO:0000259" key="9">
    <source>
        <dbReference type="Pfam" id="PF04083"/>
    </source>
</evidence>
<dbReference type="InterPro" id="IPR006693">
    <property type="entry name" value="AB_hydrolase_lipase"/>
</dbReference>
<evidence type="ECO:0000256" key="4">
    <source>
        <dbReference type="ARBA" id="ARBA00022963"/>
    </source>
</evidence>
<dbReference type="Proteomes" id="UP001231518">
    <property type="component" value="Chromosome 5"/>
</dbReference>
<keyword evidence="6" id="KW-0325">Glycoprotein</keyword>
<keyword evidence="2" id="KW-0732">Signal</keyword>
<dbReference type="InterPro" id="IPR025483">
    <property type="entry name" value="Lipase_euk"/>
</dbReference>
<dbReference type="Pfam" id="PF04083">
    <property type="entry name" value="Abhydro_lipase"/>
    <property type="match status" value="1"/>
</dbReference>
<evidence type="ECO:0000256" key="7">
    <source>
        <dbReference type="PIRNR" id="PIRNR000862"/>
    </source>
</evidence>
<feature type="active site" description="Charge relay system" evidence="8">
    <location>
        <position position="378"/>
    </location>
</feature>
<accession>A0AAD8E0U8</accession>
<dbReference type="GO" id="GO:0016042">
    <property type="term" value="P:lipid catabolic process"/>
    <property type="evidence" value="ECO:0007669"/>
    <property type="project" value="UniProtKB-KW"/>
</dbReference>
<keyword evidence="3 7" id="KW-0378">Hydrolase</keyword>
<evidence type="ECO:0000313" key="11">
    <source>
        <dbReference type="Proteomes" id="UP001231518"/>
    </source>
</evidence>
<dbReference type="PIRSF" id="PIRSF000862">
    <property type="entry name" value="Steryl_ester_lip"/>
    <property type="match status" value="1"/>
</dbReference>
<comment type="caution">
    <text evidence="10">The sequence shown here is derived from an EMBL/GenBank/DDBJ whole genome shotgun (WGS) entry which is preliminary data.</text>
</comment>
<feature type="domain" description="Partial AB-hydrolase lipase" evidence="9">
    <location>
        <begin position="42"/>
        <end position="99"/>
    </location>
</feature>
<comment type="similarity">
    <text evidence="1 7">Belongs to the AB hydrolase superfamily. Lipase family.</text>
</comment>
<evidence type="ECO:0000256" key="5">
    <source>
        <dbReference type="ARBA" id="ARBA00023098"/>
    </source>
</evidence>
<dbReference type="EMBL" id="JARGEI010000003">
    <property type="protein sequence ID" value="KAJ8734244.1"/>
    <property type="molecule type" value="Genomic_DNA"/>
</dbReference>
<gene>
    <name evidence="10" type="ORF">PYW07_014795</name>
</gene>
<dbReference type="Gene3D" id="3.40.50.1820">
    <property type="entry name" value="alpha/beta hydrolase"/>
    <property type="match status" value="1"/>
</dbReference>
<evidence type="ECO:0000256" key="3">
    <source>
        <dbReference type="ARBA" id="ARBA00022801"/>
    </source>
</evidence>
<evidence type="ECO:0000256" key="6">
    <source>
        <dbReference type="ARBA" id="ARBA00023180"/>
    </source>
</evidence>
<dbReference type="SUPFAM" id="SSF53474">
    <property type="entry name" value="alpha/beta-Hydrolases"/>
    <property type="match status" value="1"/>
</dbReference>
<dbReference type="GO" id="GO:0016788">
    <property type="term" value="F:hydrolase activity, acting on ester bonds"/>
    <property type="evidence" value="ECO:0007669"/>
    <property type="project" value="InterPro"/>
</dbReference>
<dbReference type="InterPro" id="IPR029058">
    <property type="entry name" value="AB_hydrolase_fold"/>
</dbReference>
<reference evidence="10" key="1">
    <citation type="submission" date="2023-03" db="EMBL/GenBank/DDBJ databases">
        <title>Chromosome-level genomes of two armyworms, Mythimna separata and Mythimna loreyi, provide insights into the biosynthesis and reception of sex pheromones.</title>
        <authorList>
            <person name="Zhao H."/>
        </authorList>
    </citation>
    <scope>NUCLEOTIDE SEQUENCE</scope>
    <source>
        <strain evidence="10">BeijingLab</strain>
        <tissue evidence="10">Pupa</tissue>
    </source>
</reference>
<keyword evidence="11" id="KW-1185">Reference proteome</keyword>
<dbReference type="FunFam" id="3.40.50.1820:FF:000057">
    <property type="entry name" value="Lipase"/>
    <property type="match status" value="1"/>
</dbReference>
<organism evidence="10 11">
    <name type="scientific">Mythimna separata</name>
    <name type="common">Oriental armyworm</name>
    <name type="synonym">Pseudaletia separata</name>
    <dbReference type="NCBI Taxonomy" id="271217"/>
    <lineage>
        <taxon>Eukaryota</taxon>
        <taxon>Metazoa</taxon>
        <taxon>Ecdysozoa</taxon>
        <taxon>Arthropoda</taxon>
        <taxon>Hexapoda</taxon>
        <taxon>Insecta</taxon>
        <taxon>Pterygota</taxon>
        <taxon>Neoptera</taxon>
        <taxon>Endopterygota</taxon>
        <taxon>Lepidoptera</taxon>
        <taxon>Glossata</taxon>
        <taxon>Ditrysia</taxon>
        <taxon>Noctuoidea</taxon>
        <taxon>Noctuidae</taxon>
        <taxon>Noctuinae</taxon>
        <taxon>Hadenini</taxon>
        <taxon>Mythimna</taxon>
    </lineage>
</organism>